<dbReference type="Gene3D" id="3.40.630.10">
    <property type="entry name" value="Zn peptidases"/>
    <property type="match status" value="1"/>
</dbReference>
<dbReference type="InterPro" id="IPR011356">
    <property type="entry name" value="Leucine_aapep/pepB"/>
</dbReference>
<reference evidence="10 11" key="1">
    <citation type="submission" date="2024-07" db="EMBL/GenBank/DDBJ databases">
        <authorList>
            <person name="Thanompreechachai J."/>
            <person name="Duangmal K."/>
        </authorList>
    </citation>
    <scope>NUCLEOTIDE SEQUENCE [LARGE SCALE GENOMIC DNA]</scope>
    <source>
        <strain evidence="10 11">KCTC 19886</strain>
    </source>
</reference>
<dbReference type="InterPro" id="IPR008283">
    <property type="entry name" value="Peptidase_M17_N"/>
</dbReference>
<accession>A0ABV3P2C9</accession>
<comment type="function">
    <text evidence="7 8">Presumably involved in the processing and regular turnover of intracellular proteins. Catalyzes the removal of unsubstituted N-terminal amino acids from various peptides.</text>
</comment>
<dbReference type="CDD" id="cd00433">
    <property type="entry name" value="Peptidase_M17"/>
    <property type="match status" value="1"/>
</dbReference>
<dbReference type="Proteomes" id="UP001555826">
    <property type="component" value="Unassembled WGS sequence"/>
</dbReference>
<sequence>MPRLLLSSKSVKSVSVDALVLGLTPAAPGAKATAPVLLGGEDLPRATRSALVDAAVAIGATGAAGQVHLVPGVAGLGTGLVALTGVGASPDAEALRRATGAAIRALAGHRRVALGLPVADATAAAALAEGAALGAYAFTRYRAATREPVAEVTLLVDKPRDKALRAALDRAGVVAAAVHTARDLINTAPADLAPADLADAAVQAAAGTGLTVRVLDEEALAAGGYGGILGVGQGSSRPPRLVVLEHAPARAKGHLAFVGKGITFDSGGLSIKPAAGMETMKSDMSGAAAVLAAVRAVAELDLPVKVTGWLAVAENMPSGTAIRPSDVLTMFGGTTVEVLNTDAEGRLVLGDALVAASAEQPDAVVDVATLTGAQVVALGNRVSGVMGNDDAFRTALLAAADRAGESFWPMPLPDELRATLDSPVADLANIGDRAGGMLVAAVFLREFVGSTPAGTPIPWAHLDIAGPAFATGEPWGYTHRGGTGVAVRTLVALAEDHARR</sequence>
<dbReference type="SUPFAM" id="SSF52949">
    <property type="entry name" value="Macro domain-like"/>
    <property type="match status" value="1"/>
</dbReference>
<dbReference type="EC" id="3.4.11.10" evidence="8"/>
<feature type="active site" evidence="8">
    <location>
        <position position="346"/>
    </location>
</feature>
<dbReference type="Pfam" id="PF00883">
    <property type="entry name" value="Peptidase_M17"/>
    <property type="match status" value="1"/>
</dbReference>
<evidence type="ECO:0000259" key="9">
    <source>
        <dbReference type="PROSITE" id="PS00631"/>
    </source>
</evidence>
<protein>
    <recommendedName>
        <fullName evidence="8">Probable cytosol aminopeptidase</fullName>
        <ecNumber evidence="8">3.4.11.1</ecNumber>
    </recommendedName>
    <alternativeName>
        <fullName evidence="8">Leucine aminopeptidase</fullName>
        <shortName evidence="8">LAP</shortName>
        <ecNumber evidence="8">3.4.11.10</ecNumber>
    </alternativeName>
    <alternativeName>
        <fullName evidence="8">Leucyl aminopeptidase</fullName>
    </alternativeName>
</protein>
<name>A0ABV3P2C9_9ACTN</name>
<dbReference type="RefSeq" id="WP_367635997.1">
    <property type="nucleotide sequence ID" value="NZ_JBFNQN010000001.1"/>
</dbReference>
<comment type="catalytic activity">
    <reaction evidence="2 8">
        <text>Release of an N-terminal amino acid, preferentially leucine, but not glutamic or aspartic acids.</text>
        <dbReference type="EC" id="3.4.11.10"/>
    </reaction>
</comment>
<evidence type="ECO:0000313" key="11">
    <source>
        <dbReference type="Proteomes" id="UP001555826"/>
    </source>
</evidence>
<keyword evidence="4 8" id="KW-0031">Aminopeptidase</keyword>
<gene>
    <name evidence="8" type="primary">pepA</name>
    <name evidence="10" type="ORF">AB1207_01505</name>
</gene>
<keyword evidence="8" id="KW-0479">Metal-binding</keyword>
<feature type="binding site" evidence="8">
    <location>
        <position position="283"/>
    </location>
    <ligand>
        <name>Mn(2+)</name>
        <dbReference type="ChEBI" id="CHEBI:29035"/>
        <label>2</label>
    </ligand>
</feature>
<feature type="binding site" evidence="8">
    <location>
        <position position="342"/>
    </location>
    <ligand>
        <name>Mn(2+)</name>
        <dbReference type="ChEBI" id="CHEBI:29035"/>
        <label>1</label>
    </ligand>
</feature>
<dbReference type="PRINTS" id="PR00481">
    <property type="entry name" value="LAMNOPPTDASE"/>
</dbReference>
<keyword evidence="11" id="KW-1185">Reference proteome</keyword>
<evidence type="ECO:0000256" key="7">
    <source>
        <dbReference type="ARBA" id="ARBA00049972"/>
    </source>
</evidence>
<feature type="active site" evidence="8">
    <location>
        <position position="272"/>
    </location>
</feature>
<dbReference type="InterPro" id="IPR023042">
    <property type="entry name" value="Peptidase_M17_leu_NH2_pept"/>
</dbReference>
<comment type="catalytic activity">
    <reaction evidence="1 8">
        <text>Release of an N-terminal amino acid, Xaa-|-Yaa-, in which Xaa is preferably Leu, but may be other amino acids including Pro although not Arg or Lys, and Yaa may be Pro. Amino acid amides and methyl esters are also readily hydrolyzed, but rates on arylamides are exceedingly low.</text>
        <dbReference type="EC" id="3.4.11.1"/>
    </reaction>
</comment>
<feature type="binding site" evidence="8">
    <location>
        <position position="265"/>
    </location>
    <ligand>
        <name>Mn(2+)</name>
        <dbReference type="ChEBI" id="CHEBI:29035"/>
        <label>2</label>
    </ligand>
</feature>
<comment type="cofactor">
    <cofactor evidence="8">
        <name>Mn(2+)</name>
        <dbReference type="ChEBI" id="CHEBI:29035"/>
    </cofactor>
    <text evidence="8">Binds 2 manganese ions per subunit.</text>
</comment>
<keyword evidence="6 8" id="KW-0378">Hydrolase</keyword>
<feature type="binding site" evidence="8">
    <location>
        <position position="344"/>
    </location>
    <ligand>
        <name>Mn(2+)</name>
        <dbReference type="ChEBI" id="CHEBI:29035"/>
        <label>2</label>
    </ligand>
</feature>
<comment type="subcellular location">
    <subcellularLocation>
        <location evidence="8">Cytoplasm</location>
    </subcellularLocation>
</comment>
<evidence type="ECO:0000256" key="3">
    <source>
        <dbReference type="ARBA" id="ARBA00009528"/>
    </source>
</evidence>
<keyword evidence="5 8" id="KW-0645">Protease</keyword>
<dbReference type="Gene3D" id="3.40.220.10">
    <property type="entry name" value="Leucine Aminopeptidase, subunit E, domain 1"/>
    <property type="match status" value="1"/>
</dbReference>
<proteinExistence type="inferred from homology"/>
<dbReference type="EMBL" id="JBFNQN010000001">
    <property type="protein sequence ID" value="MEW9263412.1"/>
    <property type="molecule type" value="Genomic_DNA"/>
</dbReference>
<comment type="caution">
    <text evidence="10">The sequence shown here is derived from an EMBL/GenBank/DDBJ whole genome shotgun (WGS) entry which is preliminary data.</text>
</comment>
<evidence type="ECO:0000313" key="10">
    <source>
        <dbReference type="EMBL" id="MEW9263412.1"/>
    </source>
</evidence>
<evidence type="ECO:0000256" key="5">
    <source>
        <dbReference type="ARBA" id="ARBA00022670"/>
    </source>
</evidence>
<feature type="binding site" evidence="8">
    <location>
        <position position="260"/>
    </location>
    <ligand>
        <name>Mn(2+)</name>
        <dbReference type="ChEBI" id="CHEBI:29035"/>
        <label>2</label>
    </ligand>
</feature>
<keyword evidence="8" id="KW-0464">Manganese</keyword>
<dbReference type="PANTHER" id="PTHR11963">
    <property type="entry name" value="LEUCINE AMINOPEPTIDASE-RELATED"/>
    <property type="match status" value="1"/>
</dbReference>
<evidence type="ECO:0000256" key="4">
    <source>
        <dbReference type="ARBA" id="ARBA00022438"/>
    </source>
</evidence>
<evidence type="ECO:0000256" key="1">
    <source>
        <dbReference type="ARBA" id="ARBA00000135"/>
    </source>
</evidence>
<dbReference type="PANTHER" id="PTHR11963:SF23">
    <property type="entry name" value="CYTOSOL AMINOPEPTIDASE"/>
    <property type="match status" value="1"/>
</dbReference>
<organism evidence="10 11">
    <name type="scientific">Kineococcus endophyticus</name>
    <dbReference type="NCBI Taxonomy" id="1181883"/>
    <lineage>
        <taxon>Bacteria</taxon>
        <taxon>Bacillati</taxon>
        <taxon>Actinomycetota</taxon>
        <taxon>Actinomycetes</taxon>
        <taxon>Kineosporiales</taxon>
        <taxon>Kineosporiaceae</taxon>
        <taxon>Kineococcus</taxon>
    </lineage>
</organism>
<dbReference type="SUPFAM" id="SSF53187">
    <property type="entry name" value="Zn-dependent exopeptidases"/>
    <property type="match status" value="1"/>
</dbReference>
<feature type="binding site" evidence="8">
    <location>
        <position position="344"/>
    </location>
    <ligand>
        <name>Mn(2+)</name>
        <dbReference type="ChEBI" id="CHEBI:29035"/>
        <label>1</label>
    </ligand>
</feature>
<dbReference type="InterPro" id="IPR043472">
    <property type="entry name" value="Macro_dom-like"/>
</dbReference>
<comment type="similarity">
    <text evidence="3 8">Belongs to the peptidase M17 family.</text>
</comment>
<dbReference type="Pfam" id="PF02789">
    <property type="entry name" value="Peptidase_M17_N"/>
    <property type="match status" value="1"/>
</dbReference>
<dbReference type="EC" id="3.4.11.1" evidence="8"/>
<dbReference type="PROSITE" id="PS00631">
    <property type="entry name" value="CYTOSOL_AP"/>
    <property type="match status" value="1"/>
</dbReference>
<keyword evidence="8" id="KW-0963">Cytoplasm</keyword>
<feature type="domain" description="Cytosol aminopeptidase" evidence="9">
    <location>
        <begin position="340"/>
        <end position="347"/>
    </location>
</feature>
<dbReference type="HAMAP" id="MF_00181">
    <property type="entry name" value="Cytosol_peptidase_M17"/>
    <property type="match status" value="1"/>
</dbReference>
<evidence type="ECO:0000256" key="2">
    <source>
        <dbReference type="ARBA" id="ARBA00000967"/>
    </source>
</evidence>
<dbReference type="InterPro" id="IPR000819">
    <property type="entry name" value="Peptidase_M17_C"/>
</dbReference>
<evidence type="ECO:0000256" key="8">
    <source>
        <dbReference type="HAMAP-Rule" id="MF_00181"/>
    </source>
</evidence>
<dbReference type="NCBIfam" id="NF002073">
    <property type="entry name" value="PRK00913.1-2"/>
    <property type="match status" value="1"/>
</dbReference>
<evidence type="ECO:0000256" key="6">
    <source>
        <dbReference type="ARBA" id="ARBA00022801"/>
    </source>
</evidence>
<dbReference type="GO" id="GO:0004177">
    <property type="term" value="F:aminopeptidase activity"/>
    <property type="evidence" value="ECO:0007669"/>
    <property type="project" value="UniProtKB-KW"/>
</dbReference>
<feature type="binding site" evidence="8">
    <location>
        <position position="265"/>
    </location>
    <ligand>
        <name>Mn(2+)</name>
        <dbReference type="ChEBI" id="CHEBI:29035"/>
        <label>1</label>
    </ligand>
</feature>